<reference evidence="3 4" key="2">
    <citation type="journal article" date="2012" name="Stand. Genomic Sci.">
        <title>Complete genome sequence of the aquatic bacterium Runella slithyformis type strain (LSU 4(T)).</title>
        <authorList>
            <person name="Copeland A."/>
            <person name="Zhang X."/>
            <person name="Misra M."/>
            <person name="Lapidus A."/>
            <person name="Nolan M."/>
            <person name="Lucas S."/>
            <person name="Deshpande S."/>
            <person name="Cheng J.F."/>
            <person name="Tapia R."/>
            <person name="Goodwin L.A."/>
            <person name="Pitluck S."/>
            <person name="Liolios K."/>
            <person name="Pagani I."/>
            <person name="Ivanova N."/>
            <person name="Mikhailova N."/>
            <person name="Pati A."/>
            <person name="Chen A."/>
            <person name="Palaniappan K."/>
            <person name="Land M."/>
            <person name="Hauser L."/>
            <person name="Pan C."/>
            <person name="Jeffries C.D."/>
            <person name="Detter J.C."/>
            <person name="Brambilla E.M."/>
            <person name="Rohde M."/>
            <person name="Djao O.D."/>
            <person name="Goker M."/>
            <person name="Sikorski J."/>
            <person name="Tindall B.J."/>
            <person name="Woyke T."/>
            <person name="Bristow J."/>
            <person name="Eisen J.A."/>
            <person name="Markowitz V."/>
            <person name="Hugenholtz P."/>
            <person name="Kyrpides N.C."/>
            <person name="Klenk H.P."/>
            <person name="Mavromatis K."/>
        </authorList>
    </citation>
    <scope>NUCLEOTIDE SEQUENCE [LARGE SCALE GENOMIC DNA]</scope>
    <source>
        <strain evidence="4">ATCC 29530 / DSM 19594 / LMG 11500 / NCIMB 11436 / LSU 4</strain>
    </source>
</reference>
<keyword evidence="2" id="KW-0732">Signal</keyword>
<keyword evidence="4" id="KW-1185">Reference proteome</keyword>
<organism evidence="3 4">
    <name type="scientific">Runella slithyformis (strain ATCC 29530 / DSM 19594 / LMG 11500 / NCIMB 11436 / LSU 4)</name>
    <dbReference type="NCBI Taxonomy" id="761193"/>
    <lineage>
        <taxon>Bacteria</taxon>
        <taxon>Pseudomonadati</taxon>
        <taxon>Bacteroidota</taxon>
        <taxon>Cytophagia</taxon>
        <taxon>Cytophagales</taxon>
        <taxon>Spirosomataceae</taxon>
        <taxon>Runella</taxon>
    </lineage>
</organism>
<accession>A0A7U3ZMY3</accession>
<dbReference type="RefSeq" id="WP_013929366.1">
    <property type="nucleotide sequence ID" value="NC_015703.1"/>
</dbReference>
<name>A0A7U3ZMY3_RUNSL</name>
<evidence type="ECO:0000313" key="4">
    <source>
        <dbReference type="Proteomes" id="UP000000493"/>
    </source>
</evidence>
<proteinExistence type="predicted"/>
<evidence type="ECO:0000256" key="1">
    <source>
        <dbReference type="SAM" id="MobiDB-lite"/>
    </source>
</evidence>
<feature type="signal peptide" evidence="2">
    <location>
        <begin position="1"/>
        <end position="21"/>
    </location>
</feature>
<dbReference type="Proteomes" id="UP000000493">
    <property type="component" value="Chromosome"/>
</dbReference>
<dbReference type="EMBL" id="CP002859">
    <property type="protein sequence ID" value="AEI50063.1"/>
    <property type="molecule type" value="Genomic_DNA"/>
</dbReference>
<protein>
    <submittedName>
        <fullName evidence="3">Uncharacterized protein</fullName>
    </submittedName>
</protein>
<evidence type="ECO:0000256" key="2">
    <source>
        <dbReference type="SAM" id="SignalP"/>
    </source>
</evidence>
<dbReference type="KEGG" id="rsi:Runsl_3705"/>
<sequence length="132" mass="14444">MKSFIQSCVAVILLSSSSVVAQSASINSPHNYKRPVSQRASQSQAALVVPSNERPVPLKLQNNLTSVHNYKRQGTTNFAQEATVVMSVPTIGIEPQNPLVLPNHYKSHAKPASVEMQIARKNEKPKVDTLSR</sequence>
<gene>
    <name evidence="3" type="ordered locus">Runsl_3705</name>
</gene>
<evidence type="ECO:0000313" key="3">
    <source>
        <dbReference type="EMBL" id="AEI50063.1"/>
    </source>
</evidence>
<reference evidence="4" key="1">
    <citation type="submission" date="2011-06" db="EMBL/GenBank/DDBJ databases">
        <title>The complete genome of chromosome of Runella slithyformis DSM 19594.</title>
        <authorList>
            <consortium name="US DOE Joint Genome Institute (JGI-PGF)"/>
            <person name="Lucas S."/>
            <person name="Han J."/>
            <person name="Lapidus A."/>
            <person name="Bruce D."/>
            <person name="Goodwin L."/>
            <person name="Pitluck S."/>
            <person name="Peters L."/>
            <person name="Kyrpides N."/>
            <person name="Mavromatis K."/>
            <person name="Ivanova N."/>
            <person name="Ovchinnikova G."/>
            <person name="Zhang X."/>
            <person name="Misra M."/>
            <person name="Detter J.C."/>
            <person name="Tapia R."/>
            <person name="Han C."/>
            <person name="Land M."/>
            <person name="Hauser L."/>
            <person name="Markowitz V."/>
            <person name="Cheng J.-F."/>
            <person name="Hugenholtz P."/>
            <person name="Woyke T."/>
            <person name="Wu D."/>
            <person name="Tindall B."/>
            <person name="Faehrich R."/>
            <person name="Brambilla E."/>
            <person name="Klenk H.-P."/>
            <person name="Eisen J.A."/>
        </authorList>
    </citation>
    <scope>NUCLEOTIDE SEQUENCE [LARGE SCALE GENOMIC DNA]</scope>
    <source>
        <strain evidence="4">ATCC 29530 / DSM 19594 / LMG 11500 / NCIMB 11436 / LSU 4</strain>
    </source>
</reference>
<dbReference type="AlphaFoldDB" id="A0A7U3ZMY3"/>
<feature type="chain" id="PRO_5030682997" evidence="2">
    <location>
        <begin position="22"/>
        <end position="132"/>
    </location>
</feature>
<feature type="region of interest" description="Disordered" evidence="1">
    <location>
        <begin position="28"/>
        <end position="48"/>
    </location>
</feature>